<gene>
    <name evidence="5" type="ORF">TAPDE_003802</name>
</gene>
<feature type="region of interest" description="Disordered" evidence="1">
    <location>
        <begin position="149"/>
        <end position="171"/>
    </location>
</feature>
<feature type="region of interest" description="Disordered" evidence="1">
    <location>
        <begin position="552"/>
        <end position="581"/>
    </location>
</feature>
<sequence>MPPHNPSAGSSVVTSLQDTLAKDDGLEELHQYISEGTHLDLSAAWTTAVQTNDSTASTAICKAISQVLIKVDGERGFASSGSAFIRRVLAEHARSILRNLSSLRPMYVNPTLRLLITMAQFDAGALSNDVYLALDFSTFKVLPKLLTRTGPQTQKPKDEKVTLGKRKRDDHSSKDAMRGLFIALLFTLLNRAPTSARADIIQRRPIIQELVKHLPTDSDESIIKTLKGFKTLIENREISRPAKIQCFNESILTQLSALYSRPETGDQTEDVEMTEETETPDHDSNEQSPDGDSTVEAVDDVLTSSPVRKALQEFFLVATTVPDQGVCFASKGLIPPANKKLYNPILGSFILTLDIDDELQADLLGAILRGTPELIAPWTQGTKVDYTPCLEQSWILRMKTLEMIAPGELSPGTVSNLGQIPNFVILENIIPTPLAKVATKGLQHESPLVQLMTCRTLSKCLAAFSFIRDLDDDRTLEIIEQAQKRAPLVEIILPLTTVSVSADTPEVEVLLRREAITILELYVSAFTDLPSFDFVKLFDMIINARVSSPPGMAPDSTLAEHGFDTLDDNEDDVDDEDDDDMEDEGMTDILTTKKNVDCTYATILEQLSVLRMARHLDGVPWLTKRRGTRSMLGNVLNYMSDATHVAGALASRVLWKIAVADSIAFSTTSPTVVCPESKFVAFVKAFPPEGNVPAESSQMRSIVEFVEDCMIRFQASPYKYWDQFTDLCIKHDLNMNCDLSLILFTFQEQLEFVTEKAHIQRWYEEVLSELVGVGEDKSICEALLGHPLPESKLSQEHSLWNAVKVAFAIYRGGISDEELDPDESYTDGNDSDVEWTRESGESLLDLHWSVILNSSSEMDNEEARKYKDFLVDLWTTKSEMSSSEAAEMLTVITNWFEKSDTAHNNKLNALIERLLLLSETSILGLQDILTTQQVHQLTTRLLNQSRELPSSVKASLLDGFVDVEESTASTALFGRMFSADDFYHEYVLRSLTNAIQRKSLQAFPLQDYICTGNDAVRANRAKELDPMYLVEAETIAECISAYLTHYEVQLVPANFIKWATSVSFEDAALVISRLLLSSRQEQREIGLRVLEEQCVDINALLKGRKSSAVLQCIRAKIGVNTDTQVHLIKNVLEHIDTSKLLDNMNMFDLLSALQAGTCENLDSETSSQLSSYHVKLVEYLTRQFAENRVQENKYLDGVVLRNLSRLGGYLQDSTRFLADVGKPMIDTMVMAAVENQLRKPEVLELLIGIAKSTPEDAYNYTRTVQAVLSQSLLLETEEVQLISIKLLHILILHNPSQANLNVMDEILKLYTGTLVTPDLLLFDILCSLEQSLKVSLGSRMKSWRLVESLKETTIDRSKTDAVVSSEIAQFTISHFAEHDTIAPTELRMKNAIGADALESLYLSSGEEEAMVRKKPTEAGQIYDLRYIVPLIAGYMHADPSFSMLKQLIDHHAAGLAFLGLASKDPTVRQQSSRVLSKFDSMIQSSTIREKAQLSTIFQVVKNSISAASIQESPIPLIHAVFLGHATHMMLVPSHFLYEKMNRFLLARPQLDFTDVPMFLNLFNSHEGYVKHVIWIVKLLASGLRGNREESGQSYGRRHVLEMCMGLYNAKTASTRIKEAIRGLLRECVGSVEMKWYFERVGGPTWLAMTDDEALEEIRDVFRD</sequence>
<evidence type="ECO:0000313" key="5">
    <source>
        <dbReference type="EMBL" id="CCG83571.1"/>
    </source>
</evidence>
<dbReference type="EMBL" id="CAHR02000159">
    <property type="protein sequence ID" value="CCG83571.1"/>
    <property type="molecule type" value="Genomic_DNA"/>
</dbReference>
<dbReference type="STRING" id="1097556.R4XCM0"/>
<protein>
    <submittedName>
        <fullName evidence="5">Ribosome biogenesis protein Urb1</fullName>
    </submittedName>
</protein>
<feature type="region of interest" description="Disordered" evidence="1">
    <location>
        <begin position="262"/>
        <end position="295"/>
    </location>
</feature>
<dbReference type="Pfam" id="PF26140">
    <property type="entry name" value="HEAT_URB1"/>
    <property type="match status" value="1"/>
</dbReference>
<evidence type="ECO:0000259" key="4">
    <source>
        <dbReference type="Pfam" id="PF26140"/>
    </source>
</evidence>
<feature type="compositionally biased region" description="Basic and acidic residues" evidence="1">
    <location>
        <begin position="155"/>
        <end position="171"/>
    </location>
</feature>
<dbReference type="OrthoDB" id="72892at2759"/>
<dbReference type="InterPro" id="IPR059018">
    <property type="entry name" value="HEAT_URB1"/>
</dbReference>
<comment type="caution">
    <text evidence="5">The sequence shown here is derived from an EMBL/GenBank/DDBJ whole genome shotgun (WGS) entry which is preliminary data.</text>
</comment>
<feature type="compositionally biased region" description="Acidic residues" evidence="1">
    <location>
        <begin position="565"/>
        <end position="581"/>
    </location>
</feature>
<evidence type="ECO:0000313" key="6">
    <source>
        <dbReference type="Proteomes" id="UP000013776"/>
    </source>
</evidence>
<dbReference type="Proteomes" id="UP000013776">
    <property type="component" value="Unassembled WGS sequence"/>
</dbReference>
<dbReference type="InterPro" id="IPR039844">
    <property type="entry name" value="URB1"/>
</dbReference>
<evidence type="ECO:0000256" key="1">
    <source>
        <dbReference type="SAM" id="MobiDB-lite"/>
    </source>
</evidence>
<dbReference type="InterPro" id="IPR016024">
    <property type="entry name" value="ARM-type_fold"/>
</dbReference>
<dbReference type="PANTHER" id="PTHR13500">
    <property type="entry name" value="NUCLEOLAR PRERIBOSOMAL-ASSOCIATED PROTEIN 1"/>
    <property type="match status" value="1"/>
</dbReference>
<dbReference type="eggNOG" id="KOG1791">
    <property type="taxonomic scope" value="Eukaryota"/>
</dbReference>
<dbReference type="GO" id="GO:0000463">
    <property type="term" value="P:maturation of LSU-rRNA from tricistronic rRNA transcript (SSU-rRNA, 5.8S rRNA, LSU-rRNA)"/>
    <property type="evidence" value="ECO:0007669"/>
    <property type="project" value="TreeGrafter"/>
</dbReference>
<dbReference type="GO" id="GO:0000466">
    <property type="term" value="P:maturation of 5.8S rRNA from tricistronic rRNA transcript (SSU-rRNA, 5.8S rRNA, LSU-rRNA)"/>
    <property type="evidence" value="ECO:0007669"/>
    <property type="project" value="TreeGrafter"/>
</dbReference>
<dbReference type="GO" id="GO:0005730">
    <property type="term" value="C:nucleolus"/>
    <property type="evidence" value="ECO:0007669"/>
    <property type="project" value="TreeGrafter"/>
</dbReference>
<feature type="domain" description="URB1 N-terminal" evidence="2">
    <location>
        <begin position="40"/>
        <end position="395"/>
    </location>
</feature>
<feature type="domain" description="URB1 central HEAT repeat" evidence="4">
    <location>
        <begin position="694"/>
        <end position="790"/>
    </location>
</feature>
<evidence type="ECO:0000259" key="3">
    <source>
        <dbReference type="Pfam" id="PF16201"/>
    </source>
</evidence>
<feature type="compositionally biased region" description="Acidic residues" evidence="1">
    <location>
        <begin position="266"/>
        <end position="278"/>
    </location>
</feature>
<dbReference type="PANTHER" id="PTHR13500:SF0">
    <property type="entry name" value="NUCLEOLAR PRE-RIBOSOMAL-ASSOCIATED PROTEIN 1"/>
    <property type="match status" value="1"/>
</dbReference>
<reference evidence="5 6" key="1">
    <citation type="journal article" date="2013" name="MBio">
        <title>Genome sequencing of the plant pathogen Taphrina deformans, the causal agent of peach leaf curl.</title>
        <authorList>
            <person name="Cisse O.H."/>
            <person name="Almeida J.M.G.C.F."/>
            <person name="Fonseca A."/>
            <person name="Kumar A.A."/>
            <person name="Salojaervi J."/>
            <person name="Overmyer K."/>
            <person name="Hauser P.M."/>
            <person name="Pagni M."/>
        </authorList>
    </citation>
    <scope>NUCLEOTIDE SEQUENCE [LARGE SCALE GENOMIC DNA]</scope>
    <source>
        <strain evidence="6">PYCC 5710 / ATCC 11124 / CBS 356.35 / IMI 108563 / JCM 9778 / NBRC 8474</strain>
    </source>
</reference>
<name>R4XCM0_TAPDE</name>
<dbReference type="VEuPathDB" id="FungiDB:TAPDE_003802"/>
<dbReference type="InterPro" id="IPR032436">
    <property type="entry name" value="URB1_C"/>
</dbReference>
<organism evidence="5 6">
    <name type="scientific">Taphrina deformans (strain PYCC 5710 / ATCC 11124 / CBS 356.35 / IMI 108563 / JCM 9778 / NBRC 8474)</name>
    <name type="common">Peach leaf curl fungus</name>
    <name type="synonym">Lalaria deformans</name>
    <dbReference type="NCBI Taxonomy" id="1097556"/>
    <lineage>
        <taxon>Eukaryota</taxon>
        <taxon>Fungi</taxon>
        <taxon>Dikarya</taxon>
        <taxon>Ascomycota</taxon>
        <taxon>Taphrinomycotina</taxon>
        <taxon>Taphrinomycetes</taxon>
        <taxon>Taphrinales</taxon>
        <taxon>Taphrinaceae</taxon>
        <taxon>Taphrina</taxon>
    </lineage>
</organism>
<dbReference type="SUPFAM" id="SSF48371">
    <property type="entry name" value="ARM repeat"/>
    <property type="match status" value="1"/>
</dbReference>
<evidence type="ECO:0000259" key="2">
    <source>
        <dbReference type="Pfam" id="PF11707"/>
    </source>
</evidence>
<accession>R4XCM0</accession>
<feature type="domain" description="URB1 C-terminal" evidence="3">
    <location>
        <begin position="1454"/>
        <end position="1628"/>
    </location>
</feature>
<keyword evidence="6" id="KW-1185">Reference proteome</keyword>
<dbReference type="Pfam" id="PF11707">
    <property type="entry name" value="Npa1"/>
    <property type="match status" value="1"/>
</dbReference>
<proteinExistence type="predicted"/>
<dbReference type="Pfam" id="PF16201">
    <property type="entry name" value="NopRA1"/>
    <property type="match status" value="1"/>
</dbReference>
<dbReference type="InterPro" id="IPR021714">
    <property type="entry name" value="URB1_N"/>
</dbReference>